<dbReference type="Proteomes" id="UP000522590">
    <property type="component" value="Unassembled WGS sequence"/>
</dbReference>
<evidence type="ECO:0000313" key="1">
    <source>
        <dbReference type="EMBL" id="NVN37099.1"/>
    </source>
</evidence>
<comment type="caution">
    <text evidence="1">The sequence shown here is derived from an EMBL/GenBank/DDBJ whole genome shotgun (WGS) entry which is preliminary data.</text>
</comment>
<proteinExistence type="predicted"/>
<protein>
    <recommendedName>
        <fullName evidence="3">Integrase</fullName>
    </recommendedName>
</protein>
<evidence type="ECO:0000313" key="2">
    <source>
        <dbReference type="Proteomes" id="UP000522590"/>
    </source>
</evidence>
<organism evidence="1 2">
    <name type="scientific">Komagataeibacter swingsii</name>
    <dbReference type="NCBI Taxonomy" id="215220"/>
    <lineage>
        <taxon>Bacteria</taxon>
        <taxon>Pseudomonadati</taxon>
        <taxon>Pseudomonadota</taxon>
        <taxon>Alphaproteobacteria</taxon>
        <taxon>Acetobacterales</taxon>
        <taxon>Acetobacteraceae</taxon>
        <taxon>Komagataeibacter</taxon>
    </lineage>
</organism>
<dbReference type="RefSeq" id="WP_176643167.1">
    <property type="nucleotide sequence ID" value="NZ_JABXXS010000017.1"/>
</dbReference>
<sequence length="108" mass="11934">MNYGDIIVSDERHTVIRIHRAANDSHQISYRILIDSGDADKMSAHDLHKASRRLAEAGCTAHQIKSVGRWSTLKEAERDTRVANQARLARSTIASITIKKAIGNSDAV</sequence>
<accession>A0A850P2R5</accession>
<dbReference type="EMBL" id="JABXXS010000017">
    <property type="protein sequence ID" value="NVN37099.1"/>
    <property type="molecule type" value="Genomic_DNA"/>
</dbReference>
<gene>
    <name evidence="1" type="ORF">HUK81_09135</name>
</gene>
<dbReference type="AlphaFoldDB" id="A0A850P2R5"/>
<reference evidence="1 2" key="1">
    <citation type="submission" date="2020-06" db="EMBL/GenBank/DDBJ databases">
        <title>Description of novel acetic acid bacteria.</title>
        <authorList>
            <person name="Sombolestani A."/>
        </authorList>
    </citation>
    <scope>NUCLEOTIDE SEQUENCE [LARGE SCALE GENOMIC DNA]</scope>
    <source>
        <strain evidence="1 2">LMG 25</strain>
    </source>
</reference>
<name>A0A850P2R5_9PROT</name>
<evidence type="ECO:0008006" key="3">
    <source>
        <dbReference type="Google" id="ProtNLM"/>
    </source>
</evidence>